<dbReference type="Pfam" id="PF21993">
    <property type="entry name" value="TetR_C_13_2"/>
    <property type="match status" value="1"/>
</dbReference>
<dbReference type="PANTHER" id="PTHR47506">
    <property type="entry name" value="TRANSCRIPTIONAL REGULATORY PROTEIN"/>
    <property type="match status" value="1"/>
</dbReference>
<evidence type="ECO:0000259" key="5">
    <source>
        <dbReference type="Pfam" id="PF21993"/>
    </source>
</evidence>
<evidence type="ECO:0000259" key="4">
    <source>
        <dbReference type="Pfam" id="PF00440"/>
    </source>
</evidence>
<proteinExistence type="predicted"/>
<organism evidence="6 7">
    <name type="scientific">Gordonia liuliyuniae</name>
    <dbReference type="NCBI Taxonomy" id="2911517"/>
    <lineage>
        <taxon>Bacteria</taxon>
        <taxon>Bacillati</taxon>
        <taxon>Actinomycetota</taxon>
        <taxon>Actinomycetes</taxon>
        <taxon>Mycobacteriales</taxon>
        <taxon>Gordoniaceae</taxon>
        <taxon>Gordonia</taxon>
    </lineage>
</organism>
<evidence type="ECO:0000256" key="3">
    <source>
        <dbReference type="ARBA" id="ARBA00023163"/>
    </source>
</evidence>
<dbReference type="Gene3D" id="1.10.357.10">
    <property type="entry name" value="Tetracycline Repressor, domain 2"/>
    <property type="match status" value="1"/>
</dbReference>
<evidence type="ECO:0000313" key="6">
    <source>
        <dbReference type="EMBL" id="MCF8587214.1"/>
    </source>
</evidence>
<protein>
    <submittedName>
        <fullName evidence="6">TetR family transcriptional regulator</fullName>
    </submittedName>
</protein>
<dbReference type="InterPro" id="IPR001647">
    <property type="entry name" value="HTH_TetR"/>
</dbReference>
<feature type="domain" description="HTH tetR-type" evidence="4">
    <location>
        <begin position="14"/>
        <end position="57"/>
    </location>
</feature>
<feature type="domain" description="Transcriptional regulator LmrA/YxaF-like C-terminal" evidence="5">
    <location>
        <begin position="79"/>
        <end position="175"/>
    </location>
</feature>
<reference evidence="6 7" key="1">
    <citation type="submission" date="2022-01" db="EMBL/GenBank/DDBJ databases">
        <authorList>
            <person name="Huang Y."/>
        </authorList>
    </citation>
    <scope>NUCLEOTIDE SEQUENCE [LARGE SCALE GENOMIC DNA]</scope>
    <source>
        <strain evidence="6 7">HY366</strain>
    </source>
</reference>
<dbReference type="EMBL" id="JAKKOR010000001">
    <property type="protein sequence ID" value="MCF8587214.1"/>
    <property type="molecule type" value="Genomic_DNA"/>
</dbReference>
<name>A0ABS9INT7_9ACTN</name>
<keyword evidence="1" id="KW-0805">Transcription regulation</keyword>
<dbReference type="InterPro" id="IPR054156">
    <property type="entry name" value="YxaF_TetR_C"/>
</dbReference>
<dbReference type="Proteomes" id="UP001200110">
    <property type="component" value="Unassembled WGS sequence"/>
</dbReference>
<dbReference type="SUPFAM" id="SSF46689">
    <property type="entry name" value="Homeodomain-like"/>
    <property type="match status" value="1"/>
</dbReference>
<keyword evidence="7" id="KW-1185">Reference proteome</keyword>
<dbReference type="InterPro" id="IPR036271">
    <property type="entry name" value="Tet_transcr_reg_TetR-rel_C_sf"/>
</dbReference>
<evidence type="ECO:0000313" key="7">
    <source>
        <dbReference type="Proteomes" id="UP001200110"/>
    </source>
</evidence>
<evidence type="ECO:0000256" key="2">
    <source>
        <dbReference type="ARBA" id="ARBA00023125"/>
    </source>
</evidence>
<comment type="caution">
    <text evidence="6">The sequence shown here is derived from an EMBL/GenBank/DDBJ whole genome shotgun (WGS) entry which is preliminary data.</text>
</comment>
<dbReference type="Pfam" id="PF00440">
    <property type="entry name" value="TetR_N"/>
    <property type="match status" value="1"/>
</dbReference>
<evidence type="ECO:0000256" key="1">
    <source>
        <dbReference type="ARBA" id="ARBA00023015"/>
    </source>
</evidence>
<accession>A0ABS9INT7</accession>
<keyword evidence="3" id="KW-0804">Transcription</keyword>
<gene>
    <name evidence="6" type="ORF">L5G33_01875</name>
</gene>
<dbReference type="PANTHER" id="PTHR47506:SF3">
    <property type="entry name" value="HTH-TYPE TRANSCRIPTIONAL REGULATOR LMRA"/>
    <property type="match status" value="1"/>
</dbReference>
<keyword evidence="2" id="KW-0238">DNA-binding</keyword>
<dbReference type="InterPro" id="IPR009057">
    <property type="entry name" value="Homeodomain-like_sf"/>
</dbReference>
<sequence length="189" mass="20229">MPTPSVHDRLVLSAVTMLRTHGADGFGMAALLEHSNVARRSMYQHFPAGKAELLREATAVAGKGLCAQLEMLLTEHDAMDALDLWADYWKSALTDSDYTLGCPLAAASLSAPDYPDAAAEAARAFERLTSIIGDALEREGHDAERARAAGSAIVSGIEGVIIVARATRSVEPFDSFVGHTRATWGREPH</sequence>
<dbReference type="SUPFAM" id="SSF48498">
    <property type="entry name" value="Tetracyclin repressor-like, C-terminal domain"/>
    <property type="match status" value="1"/>
</dbReference>
<dbReference type="RefSeq" id="WP_236996435.1">
    <property type="nucleotide sequence ID" value="NZ_JAKKOR010000001.1"/>
</dbReference>